<proteinExistence type="predicted"/>
<dbReference type="SUPFAM" id="SSF55298">
    <property type="entry name" value="YjgF-like"/>
    <property type="match status" value="1"/>
</dbReference>
<sequence length="133" mass="14138">MAVERTAVNPWTWSQQLGYHQGEIVTGNSRTLYCAGQTAMNADGKPEHAGDMAGQLELSLTNLESVLAEAGMSLANVIRLNVYTTDVDLLFQHYGVLASRLGAAQVAPPTTMLGVSRLAIPILLVELEATAVA</sequence>
<protein>
    <submittedName>
        <fullName evidence="1">RidA family protein</fullName>
    </submittedName>
</protein>
<dbReference type="Gene3D" id="3.30.1330.40">
    <property type="entry name" value="RutC-like"/>
    <property type="match status" value="1"/>
</dbReference>
<reference evidence="2" key="1">
    <citation type="journal article" date="2019" name="Int. J. Syst. Evol. Microbiol.">
        <title>The Global Catalogue of Microorganisms (GCM) 10K type strain sequencing project: providing services to taxonomists for standard genome sequencing and annotation.</title>
        <authorList>
            <consortium name="The Broad Institute Genomics Platform"/>
            <consortium name="The Broad Institute Genome Sequencing Center for Infectious Disease"/>
            <person name="Wu L."/>
            <person name="Ma J."/>
        </authorList>
    </citation>
    <scope>NUCLEOTIDE SEQUENCE [LARGE SCALE GENOMIC DNA]</scope>
    <source>
        <strain evidence="2">JCM 14307</strain>
    </source>
</reference>
<dbReference type="Proteomes" id="UP001500280">
    <property type="component" value="Unassembled WGS sequence"/>
</dbReference>
<dbReference type="InterPro" id="IPR006175">
    <property type="entry name" value="YjgF/YER057c/UK114"/>
</dbReference>
<dbReference type="EMBL" id="BAAANF010000004">
    <property type="protein sequence ID" value="GAA1674127.1"/>
    <property type="molecule type" value="Genomic_DNA"/>
</dbReference>
<evidence type="ECO:0000313" key="1">
    <source>
        <dbReference type="EMBL" id="GAA1674127.1"/>
    </source>
</evidence>
<organism evidence="1 2">
    <name type="scientific">Kribbella yunnanensis</name>
    <dbReference type="NCBI Taxonomy" id="190194"/>
    <lineage>
        <taxon>Bacteria</taxon>
        <taxon>Bacillati</taxon>
        <taxon>Actinomycetota</taxon>
        <taxon>Actinomycetes</taxon>
        <taxon>Propionibacteriales</taxon>
        <taxon>Kribbellaceae</taxon>
        <taxon>Kribbella</taxon>
    </lineage>
</organism>
<keyword evidence="2" id="KW-1185">Reference proteome</keyword>
<dbReference type="Pfam" id="PF01042">
    <property type="entry name" value="Ribonuc_L-PSP"/>
    <property type="match status" value="1"/>
</dbReference>
<name>A0ABP4SRQ2_9ACTN</name>
<dbReference type="PANTHER" id="PTHR43857:SF1">
    <property type="entry name" value="YJGH FAMILY PROTEIN"/>
    <property type="match status" value="1"/>
</dbReference>
<dbReference type="InterPro" id="IPR035959">
    <property type="entry name" value="RutC-like_sf"/>
</dbReference>
<evidence type="ECO:0000313" key="2">
    <source>
        <dbReference type="Proteomes" id="UP001500280"/>
    </source>
</evidence>
<comment type="caution">
    <text evidence="1">The sequence shown here is derived from an EMBL/GenBank/DDBJ whole genome shotgun (WGS) entry which is preliminary data.</text>
</comment>
<dbReference type="CDD" id="cd00448">
    <property type="entry name" value="YjgF_YER057c_UK114_family"/>
    <property type="match status" value="1"/>
</dbReference>
<dbReference type="PANTHER" id="PTHR43857">
    <property type="entry name" value="BLR7761 PROTEIN"/>
    <property type="match status" value="1"/>
</dbReference>
<gene>
    <name evidence="1" type="ORF">GCM10009745_16470</name>
</gene>
<accession>A0ABP4SRQ2</accession>